<reference evidence="1" key="1">
    <citation type="submission" date="2022-02" db="EMBL/GenBank/DDBJ databases">
        <authorList>
            <person name="Henning P.M."/>
            <person name="McCubbin A.G."/>
            <person name="Shore J.S."/>
        </authorList>
    </citation>
    <scope>NUCLEOTIDE SEQUENCE</scope>
    <source>
        <strain evidence="1">F60SS</strain>
        <tissue evidence="1">Leaves</tissue>
    </source>
</reference>
<evidence type="ECO:0000313" key="1">
    <source>
        <dbReference type="EMBL" id="KAJ4822141.1"/>
    </source>
</evidence>
<dbReference type="PRINTS" id="PR01911">
    <property type="entry name" value="PFDSPHPHTASE"/>
</dbReference>
<dbReference type="Proteomes" id="UP001141552">
    <property type="component" value="Unassembled WGS sequence"/>
</dbReference>
<comment type="caution">
    <text evidence="1">The sequence shown here is derived from an EMBL/GenBank/DDBJ whole genome shotgun (WGS) entry which is preliminary data.</text>
</comment>
<dbReference type="OrthoDB" id="6375174at2759"/>
<sequence>CLYPEPYPEANTEFLKEKGIRLFQFEIKGYKVDANFSLFWSSNYGGSVLYNYTK</sequence>
<dbReference type="AlphaFoldDB" id="A0A9Q0F222"/>
<proteinExistence type="predicted"/>
<name>A0A9Q0F222_9ROSI</name>
<gene>
    <name evidence="1" type="ORF">Tsubulata_014664</name>
</gene>
<protein>
    <submittedName>
        <fullName evidence="1">Uncharacterized protein</fullName>
    </submittedName>
</protein>
<dbReference type="EMBL" id="JAKUCV010007746">
    <property type="protein sequence ID" value="KAJ4822141.1"/>
    <property type="molecule type" value="Genomic_DNA"/>
</dbReference>
<keyword evidence="2" id="KW-1185">Reference proteome</keyword>
<evidence type="ECO:0000313" key="2">
    <source>
        <dbReference type="Proteomes" id="UP001141552"/>
    </source>
</evidence>
<organism evidence="1 2">
    <name type="scientific">Turnera subulata</name>
    <dbReference type="NCBI Taxonomy" id="218843"/>
    <lineage>
        <taxon>Eukaryota</taxon>
        <taxon>Viridiplantae</taxon>
        <taxon>Streptophyta</taxon>
        <taxon>Embryophyta</taxon>
        <taxon>Tracheophyta</taxon>
        <taxon>Spermatophyta</taxon>
        <taxon>Magnoliopsida</taxon>
        <taxon>eudicotyledons</taxon>
        <taxon>Gunneridae</taxon>
        <taxon>Pentapetalae</taxon>
        <taxon>rosids</taxon>
        <taxon>fabids</taxon>
        <taxon>Malpighiales</taxon>
        <taxon>Passifloraceae</taxon>
        <taxon>Turnera</taxon>
    </lineage>
</organism>
<reference evidence="1" key="2">
    <citation type="journal article" date="2023" name="Plants (Basel)">
        <title>Annotation of the Turnera subulata (Passifloraceae) Draft Genome Reveals the S-Locus Evolved after the Divergence of Turneroideae from Passifloroideae in a Stepwise Manner.</title>
        <authorList>
            <person name="Henning P.M."/>
            <person name="Roalson E.H."/>
            <person name="Mir W."/>
            <person name="McCubbin A.G."/>
            <person name="Shore J.S."/>
        </authorList>
    </citation>
    <scope>NUCLEOTIDE SEQUENCE</scope>
    <source>
        <strain evidence="1">F60SS</strain>
    </source>
</reference>
<dbReference type="GO" id="GO:0016791">
    <property type="term" value="F:phosphatase activity"/>
    <property type="evidence" value="ECO:0007669"/>
    <property type="project" value="InterPro"/>
</dbReference>
<accession>A0A9Q0F222</accession>
<feature type="non-terminal residue" evidence="1">
    <location>
        <position position="54"/>
    </location>
</feature>
<dbReference type="InterPro" id="IPR020428">
    <property type="entry name" value="PFA-DSPs"/>
</dbReference>